<dbReference type="AlphaFoldDB" id="A0A2T4ID51"/>
<proteinExistence type="predicted"/>
<evidence type="ECO:0000256" key="5">
    <source>
        <dbReference type="SAM" id="SignalP"/>
    </source>
</evidence>
<feature type="chain" id="PRO_5015712766" description="LysM domain-containing protein" evidence="5">
    <location>
        <begin position="31"/>
        <end position="312"/>
    </location>
</feature>
<dbReference type="InterPro" id="IPR011990">
    <property type="entry name" value="TPR-like_helical_dom_sf"/>
</dbReference>
<gene>
    <name evidence="7" type="ORF">C8261_13170</name>
</gene>
<comment type="caution">
    <text evidence="7">The sequence shown here is derived from an EMBL/GenBank/DDBJ whole genome shotgun (WGS) entry which is preliminary data.</text>
</comment>
<dbReference type="SMART" id="SM00257">
    <property type="entry name" value="LysM"/>
    <property type="match status" value="1"/>
</dbReference>
<keyword evidence="2 3" id="KW-0802">TPR repeat</keyword>
<sequence length="312" mass="32700">MGTRINTALAGRAALAVLLAVVLAGCAAQSAREAEAPAQARPPASLPAESAARPAAGAPAQDIATIVAMLEDGRMSEGREALRVLLAREPGHALARSLVRQLDSDPVALLGAEHQPYTVRAGDTLGGLAARHLGDSSLFVALARYNNISRPRLLAVGQTLKIPRRGALAPPSATPTLPAAGNGEARPAVPPPAAADGAAQRWQQRVDAELAAGQYAAAGDSIARARREAPAGGAWEAWLRDAERRRSELGRSQVAAYHEAAVVHFRNQQLDEAIALWDRALAIDPGFQPALGYRVRALELKRRLQELDSSGG</sequence>
<organism evidence="7 8">
    <name type="scientific">Pseudothauera lacus</name>
    <dbReference type="NCBI Taxonomy" id="2136175"/>
    <lineage>
        <taxon>Bacteria</taxon>
        <taxon>Pseudomonadati</taxon>
        <taxon>Pseudomonadota</taxon>
        <taxon>Betaproteobacteria</taxon>
        <taxon>Rhodocyclales</taxon>
        <taxon>Zoogloeaceae</taxon>
        <taxon>Pseudothauera</taxon>
    </lineage>
</organism>
<evidence type="ECO:0000259" key="6">
    <source>
        <dbReference type="PROSITE" id="PS51782"/>
    </source>
</evidence>
<evidence type="ECO:0000256" key="2">
    <source>
        <dbReference type="ARBA" id="ARBA00022803"/>
    </source>
</evidence>
<feature type="region of interest" description="Disordered" evidence="4">
    <location>
        <begin position="37"/>
        <end position="57"/>
    </location>
</feature>
<dbReference type="PROSITE" id="PS51257">
    <property type="entry name" value="PROKAR_LIPOPROTEIN"/>
    <property type="match status" value="1"/>
</dbReference>
<dbReference type="InterPro" id="IPR019734">
    <property type="entry name" value="TPR_rpt"/>
</dbReference>
<dbReference type="Gene3D" id="3.10.350.10">
    <property type="entry name" value="LysM domain"/>
    <property type="match status" value="1"/>
</dbReference>
<feature type="compositionally biased region" description="Low complexity" evidence="4">
    <location>
        <begin position="167"/>
        <end position="180"/>
    </location>
</feature>
<dbReference type="Gene3D" id="1.25.40.10">
    <property type="entry name" value="Tetratricopeptide repeat domain"/>
    <property type="match status" value="1"/>
</dbReference>
<evidence type="ECO:0000313" key="7">
    <source>
        <dbReference type="EMBL" id="PTD95668.1"/>
    </source>
</evidence>
<evidence type="ECO:0000313" key="8">
    <source>
        <dbReference type="Proteomes" id="UP000241193"/>
    </source>
</evidence>
<feature type="region of interest" description="Disordered" evidence="4">
    <location>
        <begin position="166"/>
        <end position="201"/>
    </location>
</feature>
<keyword evidence="1" id="KW-0677">Repeat</keyword>
<dbReference type="SMART" id="SM00028">
    <property type="entry name" value="TPR"/>
    <property type="match status" value="1"/>
</dbReference>
<reference evidence="7 8" key="1">
    <citation type="submission" date="2018-03" db="EMBL/GenBank/DDBJ databases">
        <authorList>
            <person name="Keele B.F."/>
        </authorList>
    </citation>
    <scope>NUCLEOTIDE SEQUENCE [LARGE SCALE GENOMIC DNA]</scope>
    <source>
        <strain evidence="7 8">D20</strain>
    </source>
</reference>
<dbReference type="SUPFAM" id="SSF48452">
    <property type="entry name" value="TPR-like"/>
    <property type="match status" value="1"/>
</dbReference>
<keyword evidence="5" id="KW-0732">Signal</keyword>
<dbReference type="OrthoDB" id="8566152at2"/>
<dbReference type="Pfam" id="PF07719">
    <property type="entry name" value="TPR_2"/>
    <property type="match status" value="1"/>
</dbReference>
<dbReference type="InterPro" id="IPR036779">
    <property type="entry name" value="LysM_dom_sf"/>
</dbReference>
<dbReference type="Pfam" id="PF01476">
    <property type="entry name" value="LysM"/>
    <property type="match status" value="1"/>
</dbReference>
<keyword evidence="8" id="KW-1185">Reference proteome</keyword>
<dbReference type="SUPFAM" id="SSF54106">
    <property type="entry name" value="LysM domain"/>
    <property type="match status" value="1"/>
</dbReference>
<dbReference type="RefSeq" id="WP_107494188.1">
    <property type="nucleotide sequence ID" value="NZ_PZKC01000011.1"/>
</dbReference>
<dbReference type="EMBL" id="PZKC01000011">
    <property type="protein sequence ID" value="PTD95668.1"/>
    <property type="molecule type" value="Genomic_DNA"/>
</dbReference>
<evidence type="ECO:0000256" key="3">
    <source>
        <dbReference type="PROSITE-ProRule" id="PRU00339"/>
    </source>
</evidence>
<protein>
    <recommendedName>
        <fullName evidence="6">LysM domain-containing protein</fullName>
    </recommendedName>
</protein>
<dbReference type="InterPro" id="IPR013105">
    <property type="entry name" value="TPR_2"/>
</dbReference>
<dbReference type="PROSITE" id="PS51782">
    <property type="entry name" value="LYSM"/>
    <property type="match status" value="1"/>
</dbReference>
<dbReference type="PROSITE" id="PS50005">
    <property type="entry name" value="TPR"/>
    <property type="match status" value="1"/>
</dbReference>
<reference evidence="7 8" key="2">
    <citation type="submission" date="2018-04" db="EMBL/GenBank/DDBJ databases">
        <title>Thauera lacus sp. nov., isolated from an saline lake in Inner Mongolia, China.</title>
        <authorList>
            <person name="Liang Q.-Y."/>
        </authorList>
    </citation>
    <scope>NUCLEOTIDE SEQUENCE [LARGE SCALE GENOMIC DNA]</scope>
    <source>
        <strain evidence="7 8">D20</strain>
    </source>
</reference>
<feature type="signal peptide" evidence="5">
    <location>
        <begin position="1"/>
        <end position="30"/>
    </location>
</feature>
<dbReference type="Proteomes" id="UP000241193">
    <property type="component" value="Unassembled WGS sequence"/>
</dbReference>
<feature type="domain" description="LysM" evidence="6">
    <location>
        <begin position="115"/>
        <end position="162"/>
    </location>
</feature>
<name>A0A2T4ID51_9RHOO</name>
<dbReference type="InterPro" id="IPR018392">
    <property type="entry name" value="LysM"/>
</dbReference>
<feature type="repeat" description="TPR" evidence="3">
    <location>
        <begin position="254"/>
        <end position="287"/>
    </location>
</feature>
<evidence type="ECO:0000256" key="1">
    <source>
        <dbReference type="ARBA" id="ARBA00022737"/>
    </source>
</evidence>
<evidence type="ECO:0000256" key="4">
    <source>
        <dbReference type="SAM" id="MobiDB-lite"/>
    </source>
</evidence>
<dbReference type="CDD" id="cd00118">
    <property type="entry name" value="LysM"/>
    <property type="match status" value="1"/>
</dbReference>
<accession>A0A2T4ID51</accession>